<sequence>MATGRLGKWVEEPRAVLPVVEWLPRYRRSWLRLDVVAGLTVTASVIPESMAYATLAGMPPQTGLYAALLAVLAYALFGTSRQVVVGPTSALAILLAGSVGAVATGGASGYAALVATTTVLVGVVALVAWLLRLGFLVNFISGSVLTGFSAGAALYIMSTQLGPLLGIEGATGEFYERLWFVATHLDALSAATAAVGLAGVALFVVGERFFPRAPNALVVVGLAIVAMQVTDLQARGVAVVGEIPSGLPSLTVPALSVTAVGTLLPAAVALFLLSYVQGISAVETFAREHDYRADSNQELLATGVANLAAGVGGGFAVGGSMSRSALNDAVGGRTQLVNFVVAGLLVLVLLFLTSVFTTLPEAILAAVVIVAVKGLVDVPALRRLYAVSRAEFAVAAVVLVGVLVVGLLWGVFLGVAASLLVTVARISDPQTETLGRVPGTTHYVDRHRHPETTEESGVLVYRVDAELFYANAEPVRKELVGRVRARDPPPSLVVVDLSTSPTVDVGAAEMLGDLHEDLADADVALGLAGVSPAARRLLVRAGVDDRVGPIGDDETIADVVETWRRSNDGGDGSDGGGSDGGGR</sequence>
<feature type="transmembrane region" description="Helical" evidence="6">
    <location>
        <begin position="35"/>
        <end position="55"/>
    </location>
</feature>
<feature type="transmembrane region" description="Helical" evidence="6">
    <location>
        <begin position="216"/>
        <end position="234"/>
    </location>
</feature>
<feature type="transmembrane region" description="Helical" evidence="6">
    <location>
        <begin position="392"/>
        <end position="421"/>
    </location>
</feature>
<dbReference type="InterPro" id="IPR011547">
    <property type="entry name" value="SLC26A/SulP_dom"/>
</dbReference>
<feature type="compositionally biased region" description="Gly residues" evidence="5">
    <location>
        <begin position="569"/>
        <end position="583"/>
    </location>
</feature>
<feature type="transmembrane region" description="Helical" evidence="6">
    <location>
        <begin position="61"/>
        <end position="77"/>
    </location>
</feature>
<dbReference type="InterPro" id="IPR002645">
    <property type="entry name" value="STAS_dom"/>
</dbReference>
<dbReference type="PROSITE" id="PS50801">
    <property type="entry name" value="STAS"/>
    <property type="match status" value="1"/>
</dbReference>
<feature type="transmembrane region" description="Helical" evidence="6">
    <location>
        <begin position="254"/>
        <end position="276"/>
    </location>
</feature>
<evidence type="ECO:0000256" key="5">
    <source>
        <dbReference type="SAM" id="MobiDB-lite"/>
    </source>
</evidence>
<dbReference type="Proteomes" id="UP001597187">
    <property type="component" value="Unassembled WGS sequence"/>
</dbReference>
<reference evidence="8 9" key="1">
    <citation type="journal article" date="2019" name="Int. J. Syst. Evol. Microbiol.">
        <title>The Global Catalogue of Microorganisms (GCM) 10K type strain sequencing project: providing services to taxonomists for standard genome sequencing and annotation.</title>
        <authorList>
            <consortium name="The Broad Institute Genomics Platform"/>
            <consortium name="The Broad Institute Genome Sequencing Center for Infectious Disease"/>
            <person name="Wu L."/>
            <person name="Ma J."/>
        </authorList>
    </citation>
    <scope>NUCLEOTIDE SEQUENCE [LARGE SCALE GENOMIC DNA]</scope>
    <source>
        <strain evidence="8 9">CGMCC 1.12563</strain>
    </source>
</reference>
<organism evidence="8 9">
    <name type="scientific">Halomarina rubra</name>
    <dbReference type="NCBI Taxonomy" id="2071873"/>
    <lineage>
        <taxon>Archaea</taxon>
        <taxon>Methanobacteriati</taxon>
        <taxon>Methanobacteriota</taxon>
        <taxon>Stenosarchaea group</taxon>
        <taxon>Halobacteria</taxon>
        <taxon>Halobacteriales</taxon>
        <taxon>Natronomonadaceae</taxon>
        <taxon>Halomarina</taxon>
    </lineage>
</organism>
<dbReference type="RefSeq" id="WP_250872305.1">
    <property type="nucleotide sequence ID" value="NZ_JALXFV010000002.1"/>
</dbReference>
<feature type="transmembrane region" description="Helical" evidence="6">
    <location>
        <begin position="109"/>
        <end position="131"/>
    </location>
</feature>
<protein>
    <submittedName>
        <fullName evidence="8">SulP family inorganic anion transporter</fullName>
    </submittedName>
</protein>
<keyword evidence="3 6" id="KW-1133">Transmembrane helix</keyword>
<dbReference type="CDD" id="cd07042">
    <property type="entry name" value="STAS_SulP_like_sulfate_transporter"/>
    <property type="match status" value="1"/>
</dbReference>
<keyword evidence="9" id="KW-1185">Reference proteome</keyword>
<accession>A0ABD6ATR3</accession>
<gene>
    <name evidence="8" type="ORF">ACFSBT_03400</name>
</gene>
<dbReference type="AlphaFoldDB" id="A0ABD6ATR3"/>
<feature type="transmembrane region" description="Helical" evidence="6">
    <location>
        <begin position="136"/>
        <end position="158"/>
    </location>
</feature>
<feature type="transmembrane region" description="Helical" evidence="6">
    <location>
        <begin position="178"/>
        <end position="204"/>
    </location>
</feature>
<evidence type="ECO:0000256" key="3">
    <source>
        <dbReference type="ARBA" id="ARBA00022989"/>
    </source>
</evidence>
<evidence type="ECO:0000256" key="6">
    <source>
        <dbReference type="SAM" id="Phobius"/>
    </source>
</evidence>
<comment type="caution">
    <text evidence="8">The sequence shown here is derived from an EMBL/GenBank/DDBJ whole genome shotgun (WGS) entry which is preliminary data.</text>
</comment>
<feature type="region of interest" description="Disordered" evidence="5">
    <location>
        <begin position="563"/>
        <end position="583"/>
    </location>
</feature>
<keyword evidence="2 6" id="KW-0812">Transmembrane</keyword>
<comment type="subcellular location">
    <subcellularLocation>
        <location evidence="1">Membrane</location>
        <topology evidence="1">Multi-pass membrane protein</topology>
    </subcellularLocation>
</comment>
<keyword evidence="4 6" id="KW-0472">Membrane</keyword>
<dbReference type="Pfam" id="PF01740">
    <property type="entry name" value="STAS"/>
    <property type="match status" value="1"/>
</dbReference>
<evidence type="ECO:0000259" key="7">
    <source>
        <dbReference type="PROSITE" id="PS50801"/>
    </source>
</evidence>
<dbReference type="PANTHER" id="PTHR11814">
    <property type="entry name" value="SULFATE TRANSPORTER"/>
    <property type="match status" value="1"/>
</dbReference>
<dbReference type="SUPFAM" id="SSF52091">
    <property type="entry name" value="SpoIIaa-like"/>
    <property type="match status" value="1"/>
</dbReference>
<name>A0ABD6ATR3_9EURY</name>
<dbReference type="NCBIfam" id="TIGR00815">
    <property type="entry name" value="sulP"/>
    <property type="match status" value="1"/>
</dbReference>
<proteinExistence type="predicted"/>
<evidence type="ECO:0000256" key="1">
    <source>
        <dbReference type="ARBA" id="ARBA00004141"/>
    </source>
</evidence>
<feature type="transmembrane region" description="Helical" evidence="6">
    <location>
        <begin position="336"/>
        <end position="356"/>
    </location>
</feature>
<evidence type="ECO:0000256" key="4">
    <source>
        <dbReference type="ARBA" id="ARBA00023136"/>
    </source>
</evidence>
<dbReference type="Gene3D" id="3.30.750.24">
    <property type="entry name" value="STAS domain"/>
    <property type="match status" value="1"/>
</dbReference>
<evidence type="ECO:0000313" key="9">
    <source>
        <dbReference type="Proteomes" id="UP001597187"/>
    </source>
</evidence>
<feature type="transmembrane region" description="Helical" evidence="6">
    <location>
        <begin position="362"/>
        <end position="380"/>
    </location>
</feature>
<dbReference type="Pfam" id="PF00916">
    <property type="entry name" value="Sulfate_transp"/>
    <property type="match status" value="1"/>
</dbReference>
<feature type="domain" description="STAS" evidence="7">
    <location>
        <begin position="448"/>
        <end position="563"/>
    </location>
</feature>
<dbReference type="EMBL" id="JBHUDC010000002">
    <property type="protein sequence ID" value="MFD1512324.1"/>
    <property type="molecule type" value="Genomic_DNA"/>
</dbReference>
<evidence type="ECO:0000313" key="8">
    <source>
        <dbReference type="EMBL" id="MFD1512324.1"/>
    </source>
</evidence>
<evidence type="ECO:0000256" key="2">
    <source>
        <dbReference type="ARBA" id="ARBA00022692"/>
    </source>
</evidence>
<dbReference type="InterPro" id="IPR001902">
    <property type="entry name" value="SLC26A/SulP_fam"/>
</dbReference>
<dbReference type="GO" id="GO:0016020">
    <property type="term" value="C:membrane"/>
    <property type="evidence" value="ECO:0007669"/>
    <property type="project" value="UniProtKB-SubCell"/>
</dbReference>
<dbReference type="InterPro" id="IPR036513">
    <property type="entry name" value="STAS_dom_sf"/>
</dbReference>
<feature type="transmembrane region" description="Helical" evidence="6">
    <location>
        <begin position="84"/>
        <end position="103"/>
    </location>
</feature>